<evidence type="ECO:0000256" key="4">
    <source>
        <dbReference type="ARBA" id="ARBA00022833"/>
    </source>
</evidence>
<keyword evidence="9" id="KW-1185">Reference proteome</keyword>
<dbReference type="PANTHER" id="PTHR43690:SF17">
    <property type="entry name" value="PROTEIN YHJJ"/>
    <property type="match status" value="1"/>
</dbReference>
<evidence type="ECO:0000256" key="1">
    <source>
        <dbReference type="ARBA" id="ARBA00007261"/>
    </source>
</evidence>
<name>I4AMP0_BERLS</name>
<dbReference type="STRING" id="880071.Fleli_2872"/>
<dbReference type="SUPFAM" id="SSF63411">
    <property type="entry name" value="LuxS/MPP-like metallohydrolase"/>
    <property type="match status" value="2"/>
</dbReference>
<dbReference type="PANTHER" id="PTHR43690">
    <property type="entry name" value="NARDILYSIN"/>
    <property type="match status" value="1"/>
</dbReference>
<gene>
    <name evidence="8" type="ordered locus">Fleli_2872</name>
</gene>
<evidence type="ECO:0000259" key="7">
    <source>
        <dbReference type="Pfam" id="PF05193"/>
    </source>
</evidence>
<keyword evidence="3" id="KW-0378">Hydrolase</keyword>
<sequence length="419" mass="47608">MIDFSHFTLDNGLRVFVHQDQSVSIATVNIMYDVGSRDETPERTGFAHLFEHLMFSGSENIPNFDTIVQQVGGSNNAYTSPDVTNYYTVVPAPNVETALWLEADRMLSLSINDNSLEVQRKVVIEEFKQRYLNQPYGDIWLHLRPLVYQKHSYNWATIGKEISHIEDATLEEVKAFFFKHYRPDNAVLVVAGNVEKDDVEKMAKKWFGDIPKGNRPIRNLENEPPQTEARYKKVEAKVPLNAIYKAYRMGNRKAADYYATDLVSDVLGRDKSARLYQELVKEKEMFNSVGAYIMGSVDEGLLVISGKLNPAYSPEQGEEAIQGVIDDFLENGISDDELTKVKNQAEASHVFSEVEVLNRAMNIAYYAILGDVDMVNTIAEDMAKVTKEELMTTAKKILRKENCSTLYYYSEELNAVTQN</sequence>
<evidence type="ECO:0000259" key="6">
    <source>
        <dbReference type="Pfam" id="PF00675"/>
    </source>
</evidence>
<feature type="domain" description="Peptidase M16 C-terminal" evidence="7">
    <location>
        <begin position="168"/>
        <end position="344"/>
    </location>
</feature>
<dbReference type="PATRIC" id="fig|880071.3.peg.2860"/>
<dbReference type="InterPro" id="IPR011249">
    <property type="entry name" value="Metalloenz_LuxS/M16"/>
</dbReference>
<dbReference type="EMBL" id="CP003345">
    <property type="protein sequence ID" value="AFM05225.1"/>
    <property type="molecule type" value="Genomic_DNA"/>
</dbReference>
<evidence type="ECO:0000256" key="2">
    <source>
        <dbReference type="ARBA" id="ARBA00022670"/>
    </source>
</evidence>
<dbReference type="InterPro" id="IPR050626">
    <property type="entry name" value="Peptidase_M16"/>
</dbReference>
<dbReference type="HOGENOM" id="CLU_009902_1_1_10"/>
<comment type="similarity">
    <text evidence="1">Belongs to the peptidase M16 family.</text>
</comment>
<dbReference type="OrthoDB" id="9811314at2"/>
<dbReference type="Pfam" id="PF00675">
    <property type="entry name" value="Peptidase_M16"/>
    <property type="match status" value="1"/>
</dbReference>
<keyword evidence="4" id="KW-0862">Zinc</keyword>
<dbReference type="InterPro" id="IPR011765">
    <property type="entry name" value="Pept_M16_N"/>
</dbReference>
<dbReference type="GO" id="GO:0046872">
    <property type="term" value="F:metal ion binding"/>
    <property type="evidence" value="ECO:0007669"/>
    <property type="project" value="InterPro"/>
</dbReference>
<feature type="domain" description="Peptidase M16 N-terminal" evidence="6">
    <location>
        <begin position="15"/>
        <end position="129"/>
    </location>
</feature>
<dbReference type="GO" id="GO:0008237">
    <property type="term" value="F:metallopeptidase activity"/>
    <property type="evidence" value="ECO:0007669"/>
    <property type="project" value="UniProtKB-KW"/>
</dbReference>
<keyword evidence="5" id="KW-0482">Metalloprotease</keyword>
<proteinExistence type="inferred from homology"/>
<dbReference type="eggNOG" id="COG0612">
    <property type="taxonomic scope" value="Bacteria"/>
</dbReference>
<reference evidence="9" key="1">
    <citation type="submission" date="2012-06" db="EMBL/GenBank/DDBJ databases">
        <title>The complete genome of Flexibacter litoralis DSM 6794.</title>
        <authorList>
            <person name="Lucas S."/>
            <person name="Copeland A."/>
            <person name="Lapidus A."/>
            <person name="Glavina del Rio T."/>
            <person name="Dalin E."/>
            <person name="Tice H."/>
            <person name="Bruce D."/>
            <person name="Goodwin L."/>
            <person name="Pitluck S."/>
            <person name="Peters L."/>
            <person name="Ovchinnikova G."/>
            <person name="Lu M."/>
            <person name="Kyrpides N."/>
            <person name="Mavromatis K."/>
            <person name="Ivanova N."/>
            <person name="Brettin T."/>
            <person name="Detter J.C."/>
            <person name="Han C."/>
            <person name="Larimer F."/>
            <person name="Land M."/>
            <person name="Hauser L."/>
            <person name="Markowitz V."/>
            <person name="Cheng J.-F."/>
            <person name="Hugenholtz P."/>
            <person name="Woyke T."/>
            <person name="Wu D."/>
            <person name="Spring S."/>
            <person name="Lang E."/>
            <person name="Kopitz M."/>
            <person name="Brambilla E."/>
            <person name="Klenk H.-P."/>
            <person name="Eisen J.A."/>
        </authorList>
    </citation>
    <scope>NUCLEOTIDE SEQUENCE [LARGE SCALE GENOMIC DNA]</scope>
    <source>
        <strain evidence="9">ATCC 23117 / DSM 6794 / NBRC 15988 / NCIMB 1366 / Sio-4</strain>
    </source>
</reference>
<dbReference type="Proteomes" id="UP000006054">
    <property type="component" value="Chromosome"/>
</dbReference>
<protein>
    <submittedName>
        <fullName evidence="8">Putative Zn-dependent peptidase</fullName>
    </submittedName>
</protein>
<evidence type="ECO:0000313" key="9">
    <source>
        <dbReference type="Proteomes" id="UP000006054"/>
    </source>
</evidence>
<dbReference type="RefSeq" id="WP_014798659.1">
    <property type="nucleotide sequence ID" value="NC_018018.1"/>
</dbReference>
<dbReference type="Gene3D" id="3.30.830.10">
    <property type="entry name" value="Metalloenzyme, LuxS/M16 peptidase-like"/>
    <property type="match status" value="2"/>
</dbReference>
<evidence type="ECO:0000313" key="8">
    <source>
        <dbReference type="EMBL" id="AFM05225.1"/>
    </source>
</evidence>
<organism evidence="8 9">
    <name type="scientific">Bernardetia litoralis (strain ATCC 23117 / DSM 6794 / NBRC 15988 / NCIMB 1366 / Fx l1 / Sio-4)</name>
    <name type="common">Flexibacter litoralis</name>
    <dbReference type="NCBI Taxonomy" id="880071"/>
    <lineage>
        <taxon>Bacteria</taxon>
        <taxon>Pseudomonadati</taxon>
        <taxon>Bacteroidota</taxon>
        <taxon>Cytophagia</taxon>
        <taxon>Cytophagales</taxon>
        <taxon>Bernardetiaceae</taxon>
        <taxon>Bernardetia</taxon>
    </lineage>
</organism>
<dbReference type="Pfam" id="PF05193">
    <property type="entry name" value="Peptidase_M16_C"/>
    <property type="match status" value="1"/>
</dbReference>
<dbReference type="InterPro" id="IPR007863">
    <property type="entry name" value="Peptidase_M16_C"/>
</dbReference>
<dbReference type="KEGG" id="fli:Fleli_2872"/>
<evidence type="ECO:0000256" key="5">
    <source>
        <dbReference type="ARBA" id="ARBA00023049"/>
    </source>
</evidence>
<dbReference type="GO" id="GO:0006508">
    <property type="term" value="P:proteolysis"/>
    <property type="evidence" value="ECO:0007669"/>
    <property type="project" value="UniProtKB-KW"/>
</dbReference>
<dbReference type="AlphaFoldDB" id="I4AMP0"/>
<evidence type="ECO:0000256" key="3">
    <source>
        <dbReference type="ARBA" id="ARBA00022801"/>
    </source>
</evidence>
<keyword evidence="2" id="KW-0645">Protease</keyword>
<accession>I4AMP0</accession>